<evidence type="ECO:0000313" key="2">
    <source>
        <dbReference type="EMBL" id="MZP42432.1"/>
    </source>
</evidence>
<dbReference type="InterPro" id="IPR028994">
    <property type="entry name" value="Integrin_alpha_N"/>
</dbReference>
<dbReference type="Proteomes" id="UP000471031">
    <property type="component" value="Unassembled WGS sequence"/>
</dbReference>
<dbReference type="SUPFAM" id="SSF48452">
    <property type="entry name" value="TPR-like"/>
    <property type="match status" value="1"/>
</dbReference>
<evidence type="ECO:0000313" key="3">
    <source>
        <dbReference type="Proteomes" id="UP000471031"/>
    </source>
</evidence>
<dbReference type="OrthoDB" id="9762883at2"/>
<dbReference type="Gene3D" id="1.25.40.10">
    <property type="entry name" value="Tetratricopeptide repeat domain"/>
    <property type="match status" value="1"/>
</dbReference>
<dbReference type="InterPro" id="IPR013517">
    <property type="entry name" value="FG-GAP"/>
</dbReference>
<accession>A0A845L737</accession>
<dbReference type="SUPFAM" id="SSF69318">
    <property type="entry name" value="Integrin alpha N-terminal domain"/>
    <property type="match status" value="1"/>
</dbReference>
<dbReference type="EMBL" id="WXEX01000003">
    <property type="protein sequence ID" value="MZP42432.1"/>
    <property type="molecule type" value="Genomic_DNA"/>
</dbReference>
<gene>
    <name evidence="2" type="ORF">GTO89_05175</name>
</gene>
<dbReference type="PROSITE" id="PS51257">
    <property type="entry name" value="PROKAR_LIPOPROTEIN"/>
    <property type="match status" value="1"/>
</dbReference>
<reference evidence="2 3" key="1">
    <citation type="submission" date="2020-01" db="EMBL/GenBank/DDBJ databases">
        <title>Whole genome sequence of Heliobacterium gestii DSM 11169.</title>
        <authorList>
            <person name="Kyndt J.A."/>
            <person name="Meyer T.E."/>
        </authorList>
    </citation>
    <scope>NUCLEOTIDE SEQUENCE [LARGE SCALE GENOMIC DNA]</scope>
    <source>
        <strain evidence="2 3">DSM 11169</strain>
    </source>
</reference>
<proteinExistence type="predicted"/>
<organism evidence="2 3">
    <name type="scientific">Heliomicrobium gestii</name>
    <name type="common">Heliobacterium gestii</name>
    <dbReference type="NCBI Taxonomy" id="2699"/>
    <lineage>
        <taxon>Bacteria</taxon>
        <taxon>Bacillati</taxon>
        <taxon>Bacillota</taxon>
        <taxon>Clostridia</taxon>
        <taxon>Eubacteriales</taxon>
        <taxon>Heliobacteriaceae</taxon>
        <taxon>Heliomicrobium</taxon>
    </lineage>
</organism>
<sequence length="385" mass="41908">MKGKALAVGALLVGSFLSGCGVLTPPSLMIMPPQLPLSDSQVDESLQATVQKFLPPGASLEEPKNPPGAKAIQQVDIDGDGNAEVLATYRAGQKGELGALLLKNNQNHWEKLWQTEGASGLAIDMATVADIDGDGRGELLLGWLIGASAGNGLDIFTWRDHHVEPLATLGYHKLDILPAAHPEVDGKAVALALWRKDTGKAYKIDLVRWTATGKTAGWVHAEEQYPDYYKKVVDYYQERVKEMPGAAFYKYYLADGQVKSKAGEETLATIAAGEELKLGYPEAYAWQLLKGEALNQLGRYAEAQSLLQKTIEQLELSSAQVQADLHEAYYELGKSYEGLRQAAQAKGAYEKSLAATKGLDTETQERFISYPVQQALETLKKTAEQ</sequence>
<keyword evidence="3" id="KW-1185">Reference proteome</keyword>
<keyword evidence="1" id="KW-0732">Signal</keyword>
<protein>
    <recommendedName>
        <fullName evidence="4">Tetratricopeptide repeat protein</fullName>
    </recommendedName>
</protein>
<comment type="caution">
    <text evidence="2">The sequence shown here is derived from an EMBL/GenBank/DDBJ whole genome shotgun (WGS) entry which is preliminary data.</text>
</comment>
<dbReference type="RefSeq" id="WP_161260991.1">
    <property type="nucleotide sequence ID" value="NZ_JAFBDC010000020.1"/>
</dbReference>
<evidence type="ECO:0008006" key="4">
    <source>
        <dbReference type="Google" id="ProtNLM"/>
    </source>
</evidence>
<name>A0A845L737_HELGE</name>
<dbReference type="InterPro" id="IPR011990">
    <property type="entry name" value="TPR-like_helical_dom_sf"/>
</dbReference>
<evidence type="ECO:0000256" key="1">
    <source>
        <dbReference type="ARBA" id="ARBA00022729"/>
    </source>
</evidence>
<dbReference type="Pfam" id="PF13517">
    <property type="entry name" value="FG-GAP_3"/>
    <property type="match status" value="1"/>
</dbReference>
<dbReference type="AlphaFoldDB" id="A0A845L737"/>